<accession>A0A656QF73</accession>
<gene>
    <name evidence="1" type="ORF">BG60_28070</name>
</gene>
<organism evidence="1 2">
    <name type="scientific">Caballeronia zhejiangensis</name>
    <dbReference type="NCBI Taxonomy" id="871203"/>
    <lineage>
        <taxon>Bacteria</taxon>
        <taxon>Pseudomonadati</taxon>
        <taxon>Pseudomonadota</taxon>
        <taxon>Betaproteobacteria</taxon>
        <taxon>Burkholderiales</taxon>
        <taxon>Burkholderiaceae</taxon>
        <taxon>Caballeronia</taxon>
    </lineage>
</organism>
<protein>
    <submittedName>
        <fullName evidence="1">Uncharacterized protein</fullName>
    </submittedName>
</protein>
<dbReference type="EMBL" id="JFHD01000046">
    <property type="protein sequence ID" value="KDR25534.1"/>
    <property type="molecule type" value="Genomic_DNA"/>
</dbReference>
<comment type="caution">
    <text evidence="1">The sequence shown here is derived from an EMBL/GenBank/DDBJ whole genome shotgun (WGS) entry which is preliminary data.</text>
</comment>
<dbReference type="AlphaFoldDB" id="A0A656QF73"/>
<keyword evidence="2" id="KW-1185">Reference proteome</keyword>
<dbReference type="Proteomes" id="UP000027451">
    <property type="component" value="Unassembled WGS sequence"/>
</dbReference>
<reference evidence="1 2" key="1">
    <citation type="submission" date="2014-03" db="EMBL/GenBank/DDBJ databases">
        <title>Draft Genome Sequences of Four Burkholderia Strains.</title>
        <authorList>
            <person name="Liu X.Y."/>
            <person name="Li C.X."/>
            <person name="Xu J.H."/>
        </authorList>
    </citation>
    <scope>NUCLEOTIDE SEQUENCE [LARGE SCALE GENOMIC DNA]</scope>
    <source>
        <strain evidence="1 2">OP-1</strain>
    </source>
</reference>
<sequence length="121" mass="12819">MHPNVKRSVRSACSATAISDIALTKPRAVQLNSRLPSDDFSDLRPFARHGGCAALEASQGVLAVLREGGHAVEAMIAATIAVGYRRRLLTDLAAGRRTRRNGGVQRGCVDGDDQAVLLARA</sequence>
<proteinExistence type="predicted"/>
<dbReference type="RefSeq" id="WP_008345221.1">
    <property type="nucleotide sequence ID" value="NZ_JFHD01000046.1"/>
</dbReference>
<evidence type="ECO:0000313" key="1">
    <source>
        <dbReference type="EMBL" id="KDR25534.1"/>
    </source>
</evidence>
<name>A0A656QF73_9BURK</name>
<evidence type="ECO:0000313" key="2">
    <source>
        <dbReference type="Proteomes" id="UP000027451"/>
    </source>
</evidence>